<protein>
    <submittedName>
        <fullName evidence="8">RNA polymerase ECF-type sigma factor</fullName>
    </submittedName>
</protein>
<gene>
    <name evidence="8" type="ORF">AVDCRST_MAG38-2346</name>
</gene>
<dbReference type="Pfam" id="PF04542">
    <property type="entry name" value="Sigma70_r2"/>
    <property type="match status" value="1"/>
</dbReference>
<evidence type="ECO:0000256" key="1">
    <source>
        <dbReference type="ARBA" id="ARBA00010641"/>
    </source>
</evidence>
<dbReference type="GO" id="GO:0006352">
    <property type="term" value="P:DNA-templated transcription initiation"/>
    <property type="evidence" value="ECO:0007669"/>
    <property type="project" value="InterPro"/>
</dbReference>
<feature type="domain" description="RNA polymerase sigma-70 region 2" evidence="6">
    <location>
        <begin position="41"/>
        <end position="108"/>
    </location>
</feature>
<dbReference type="SUPFAM" id="SSF88659">
    <property type="entry name" value="Sigma3 and sigma4 domains of RNA polymerase sigma factors"/>
    <property type="match status" value="1"/>
</dbReference>
<dbReference type="CDD" id="cd06171">
    <property type="entry name" value="Sigma70_r4"/>
    <property type="match status" value="1"/>
</dbReference>
<keyword evidence="3" id="KW-0731">Sigma factor</keyword>
<dbReference type="InterPro" id="IPR014284">
    <property type="entry name" value="RNA_pol_sigma-70_dom"/>
</dbReference>
<dbReference type="InterPro" id="IPR007627">
    <property type="entry name" value="RNA_pol_sigma70_r2"/>
</dbReference>
<dbReference type="InterPro" id="IPR036388">
    <property type="entry name" value="WH-like_DNA-bd_sf"/>
</dbReference>
<sequence length="201" mass="22472">MVKDDQVNGAVAPECAEVAATSLRRAVRRAQQGDVAAFHHIYEQYSSVVYAAAMRVVRDPHEAEDVTQQVFAKLMTSIGQYQERSQPFTHWLSRVARNAAVDHVRRRRPIPMEDAGTIAELRPATTPDVLDTLKAALRTLPEEQRRIVLLRHLVGLSPDEIAERTGRTTASVNGLHFRARRQLRMELAELGLAPSTYARAA</sequence>
<name>A0A6J4RZU5_9ACTN</name>
<evidence type="ECO:0000256" key="5">
    <source>
        <dbReference type="ARBA" id="ARBA00023163"/>
    </source>
</evidence>
<feature type="domain" description="RNA polymerase sigma factor 70 region 4 type 2" evidence="7">
    <location>
        <begin position="132"/>
        <end position="183"/>
    </location>
</feature>
<dbReference type="InterPro" id="IPR013325">
    <property type="entry name" value="RNA_pol_sigma_r2"/>
</dbReference>
<evidence type="ECO:0000259" key="6">
    <source>
        <dbReference type="Pfam" id="PF04542"/>
    </source>
</evidence>
<dbReference type="GO" id="GO:0003677">
    <property type="term" value="F:DNA binding"/>
    <property type="evidence" value="ECO:0007669"/>
    <property type="project" value="UniProtKB-KW"/>
</dbReference>
<evidence type="ECO:0000256" key="3">
    <source>
        <dbReference type="ARBA" id="ARBA00023082"/>
    </source>
</evidence>
<dbReference type="NCBIfam" id="TIGR02937">
    <property type="entry name" value="sigma70-ECF"/>
    <property type="match status" value="1"/>
</dbReference>
<dbReference type="InterPro" id="IPR013324">
    <property type="entry name" value="RNA_pol_sigma_r3/r4-like"/>
</dbReference>
<dbReference type="Gene3D" id="1.10.10.10">
    <property type="entry name" value="Winged helix-like DNA-binding domain superfamily/Winged helix DNA-binding domain"/>
    <property type="match status" value="1"/>
</dbReference>
<dbReference type="GO" id="GO:0016987">
    <property type="term" value="F:sigma factor activity"/>
    <property type="evidence" value="ECO:0007669"/>
    <property type="project" value="UniProtKB-KW"/>
</dbReference>
<dbReference type="AlphaFoldDB" id="A0A6J4RZU5"/>
<dbReference type="PANTHER" id="PTHR43133:SF8">
    <property type="entry name" value="RNA POLYMERASE SIGMA FACTOR HI_1459-RELATED"/>
    <property type="match status" value="1"/>
</dbReference>
<evidence type="ECO:0000256" key="2">
    <source>
        <dbReference type="ARBA" id="ARBA00023015"/>
    </source>
</evidence>
<comment type="similarity">
    <text evidence="1">Belongs to the sigma-70 factor family. ECF subfamily.</text>
</comment>
<dbReference type="SUPFAM" id="SSF88946">
    <property type="entry name" value="Sigma2 domain of RNA polymerase sigma factors"/>
    <property type="match status" value="1"/>
</dbReference>
<keyword evidence="4" id="KW-0238">DNA-binding</keyword>
<dbReference type="Gene3D" id="1.10.1740.10">
    <property type="match status" value="1"/>
</dbReference>
<keyword evidence="5" id="KW-0804">Transcription</keyword>
<accession>A0A6J4RZU5</accession>
<dbReference type="PANTHER" id="PTHR43133">
    <property type="entry name" value="RNA POLYMERASE ECF-TYPE SIGMA FACTO"/>
    <property type="match status" value="1"/>
</dbReference>
<dbReference type="EMBL" id="CADCVJ010000198">
    <property type="protein sequence ID" value="CAA9486081.1"/>
    <property type="molecule type" value="Genomic_DNA"/>
</dbReference>
<reference evidence="8" key="1">
    <citation type="submission" date="2020-02" db="EMBL/GenBank/DDBJ databases">
        <authorList>
            <person name="Meier V. D."/>
        </authorList>
    </citation>
    <scope>NUCLEOTIDE SEQUENCE</scope>
    <source>
        <strain evidence="8">AVDCRST_MAG38</strain>
    </source>
</reference>
<proteinExistence type="inferred from homology"/>
<organism evidence="8">
    <name type="scientific">uncultured Solirubrobacteraceae bacterium</name>
    <dbReference type="NCBI Taxonomy" id="1162706"/>
    <lineage>
        <taxon>Bacteria</taxon>
        <taxon>Bacillati</taxon>
        <taxon>Actinomycetota</taxon>
        <taxon>Thermoleophilia</taxon>
        <taxon>Solirubrobacterales</taxon>
        <taxon>Solirubrobacteraceae</taxon>
        <taxon>environmental samples</taxon>
    </lineage>
</organism>
<evidence type="ECO:0000313" key="8">
    <source>
        <dbReference type="EMBL" id="CAA9486081.1"/>
    </source>
</evidence>
<keyword evidence="2" id="KW-0805">Transcription regulation</keyword>
<evidence type="ECO:0000256" key="4">
    <source>
        <dbReference type="ARBA" id="ARBA00023125"/>
    </source>
</evidence>
<dbReference type="Pfam" id="PF08281">
    <property type="entry name" value="Sigma70_r4_2"/>
    <property type="match status" value="1"/>
</dbReference>
<dbReference type="InterPro" id="IPR013249">
    <property type="entry name" value="RNA_pol_sigma70_r4_t2"/>
</dbReference>
<dbReference type="InterPro" id="IPR039425">
    <property type="entry name" value="RNA_pol_sigma-70-like"/>
</dbReference>
<evidence type="ECO:0000259" key="7">
    <source>
        <dbReference type="Pfam" id="PF08281"/>
    </source>
</evidence>